<dbReference type="OrthoDB" id="24501at2759"/>
<organism evidence="1 2">
    <name type="scientific">Cavenderia fasciculata</name>
    <name type="common">Slime mold</name>
    <name type="synonym">Dictyostelium fasciculatum</name>
    <dbReference type="NCBI Taxonomy" id="261658"/>
    <lineage>
        <taxon>Eukaryota</taxon>
        <taxon>Amoebozoa</taxon>
        <taxon>Evosea</taxon>
        <taxon>Eumycetozoa</taxon>
        <taxon>Dictyostelia</taxon>
        <taxon>Acytosteliales</taxon>
        <taxon>Cavenderiaceae</taxon>
        <taxon>Cavenderia</taxon>
    </lineage>
</organism>
<name>F4Q681_CACFS</name>
<sequence length="1777" mass="201500">MEAISRIPKNLQWVSQWLPFNTTHLTCNLINKGDPKVSFRLDQVINHTNVRCLCLMIAKTTIPHHKTREHIFSIRRLIRFKGIAAVDENKGRISLQFIATATLFNLNTFKDILENSISDHQVILNIPDLDKYYQLKWIQQRISSANRADKSGITTALVTNVLSIPLKQLYSIPSIETLFINQYGDLVDLGHISVLPQLQRLSVHAKHLILGQHTTLKSLKLDITTDCTLSDLGLDKFVSLTELELINYFVSEISPGLLPNSLTSLTLPTFDIPRRDTFLSLTSLVYLHIDMDNDSLEGVNEHPFIDLESLSTLKTLKIYAGKDEGDISISISVPPSLNTLDLCTSNVQIPTRCQMPMLEKLYVEQILLVKESINVLSQCPSITKLVINDCFAIVPANIIPSTLEKLTIRKDTIVLGHVVLPQSLTHLTITGYYEPIKLPESLIKLKQTIDITSPALLPQHLKKLVWFKSPSQYTLALPSSYPPNLETLDLSGIEDEFTIDVPPTIKYLSISLYPLSNIGQTNPPPIYTISTKISKPTQLLSQWLPLNTTHLTCCLKEVSTREVAFRLDQVINHTNVRYLSIVSYSKTYQFSIQRLDLDNRNVLVLETKSLQGGIITQQQRISINNTQQQQQYDPIYLYFDIDHGSSFDINNNGDILYRNSALRRSIQFKGLEVIDTKKREISNQFIATATRFNINSFRDILENSISDQHIIIPSQCSLFPQWIQQHISLIDRADKSDITKALVINYEPTLLQPLLNSIPSIKTLFIKQYDQDMLDLGHISVLPQLQRLSVFAKQLNLGQHTTLKSLELDITTDCTLSDLGLDKLVSLTELALNNYFVMQIAPGLLPSSLASLTLRKLDIPRRDTFLSLTSLVYLRIDLDRDLTKGVNEQPFIDLDTLSNLTTLEIYARKYLDPSVSISVNVPPSLKILNLCSPYVQIPSDCRMPLLEKLINLWPQCPSIKKLVIRNCFETFPPHTNIPCTLKKLTIRKSPNRYILGQFMLPSLLTHLTITGDYESAILPLSLIKLKQSFYNTPRELLPWHLKKLVWFKSPDQETLVFPSSYPLNLETLDLFGIEDDYTLDVPPTIKYLSISLNQLQRAIPVYSICSKISNPTQLLPQWLPPNTTHLTCYLKDVSTIEVAFRLDQVINHTNVRYLDIIIKLSKTYQFSIQRLDPDNSNRAISDQFKATATRFNLNSFKDILENSISNQYVILSTQTNHSEYPQWVQQRISADRPDKSGITTALAINYIPSQQSLYDMPSIEKLFIFCRHGIHLDLVGKSGDHSTSAVSRLLPRLERLSIHVHKLDDLKLGQHTTLKYLTLNVATKYPLVDLGLDKCVSLTDLRFSNYFVTGIAPGLLPSSLTSLTLASIEIPPRDTFGSLTLLVKLTIHLRNGSTLKDEPSFIDLESLSNLKTLSIRDTPVQNKKHGIDMTIPPSINILGFFSTSVQIPSRCTMPMLEELYVNQRALIDGQISLSQSVTSSLKRLSIYHCYNTIPANIIPSTIQKLSIHKFIEGQPILDQIVFPPLLTHLTIVGDYYEPIVQPLPQSLVKLKMTVKEAPVSLPQHLKKLVWRVDGRTKGQTDFMFPSTYTPPNLETLKIAHRIGDFNVTINVPPTIKYLSMTLGQNSNLSPSIQTPPIYSISSKLSNSIISQTHQWLPRNTTHLTCHLHNHASKVAFRLDQVINHTNVRYLTIIFSNQRTHQFSIQRLDPDNNNILVLETKTLQGGIITQQRQPKSINQTTNNNQHPQQSQYDPIYLYFNPSSDDSPFDLNWKFGNVE</sequence>
<dbReference type="Proteomes" id="UP000007797">
    <property type="component" value="Unassembled WGS sequence"/>
</dbReference>
<dbReference type="Gene3D" id="3.80.10.10">
    <property type="entry name" value="Ribonuclease Inhibitor"/>
    <property type="match status" value="3"/>
</dbReference>
<proteinExistence type="predicted"/>
<dbReference type="InterPro" id="IPR032675">
    <property type="entry name" value="LRR_dom_sf"/>
</dbReference>
<accession>F4Q681</accession>
<evidence type="ECO:0000313" key="2">
    <source>
        <dbReference type="Proteomes" id="UP000007797"/>
    </source>
</evidence>
<evidence type="ECO:0000313" key="1">
    <source>
        <dbReference type="EMBL" id="EGG17455.1"/>
    </source>
</evidence>
<dbReference type="PANTHER" id="PTHR32134:SF169">
    <property type="entry name" value="FNIP REPEAT-CONTAINING PROTEIN-RELATED"/>
    <property type="match status" value="1"/>
</dbReference>
<dbReference type="EMBL" id="GL883021">
    <property type="protein sequence ID" value="EGG17455.1"/>
    <property type="molecule type" value="Genomic_DNA"/>
</dbReference>
<dbReference type="GeneID" id="14869783"/>
<gene>
    <name evidence="1" type="ORF">DFA_08450</name>
</gene>
<dbReference type="KEGG" id="dfa:DFA_08450"/>
<reference evidence="2" key="1">
    <citation type="journal article" date="2011" name="Genome Res.">
        <title>Phylogeny-wide analysis of social amoeba genomes highlights ancient origins for complex intercellular communication.</title>
        <authorList>
            <person name="Heidel A.J."/>
            <person name="Lawal H.M."/>
            <person name="Felder M."/>
            <person name="Schilde C."/>
            <person name="Helps N.R."/>
            <person name="Tunggal B."/>
            <person name="Rivero F."/>
            <person name="John U."/>
            <person name="Schleicher M."/>
            <person name="Eichinger L."/>
            <person name="Platzer M."/>
            <person name="Noegel A.A."/>
            <person name="Schaap P."/>
            <person name="Gloeckner G."/>
        </authorList>
    </citation>
    <scope>NUCLEOTIDE SEQUENCE [LARGE SCALE GENOMIC DNA]</scope>
    <source>
        <strain evidence="2">SH3</strain>
    </source>
</reference>
<dbReference type="PANTHER" id="PTHR32134">
    <property type="entry name" value="FNIP REPEAT-CONTAINING PROTEIN"/>
    <property type="match status" value="1"/>
</dbReference>
<protein>
    <submittedName>
        <fullName evidence="1">Uncharacterized protein</fullName>
    </submittedName>
</protein>
<dbReference type="SUPFAM" id="SSF52058">
    <property type="entry name" value="L domain-like"/>
    <property type="match status" value="3"/>
</dbReference>
<keyword evidence="2" id="KW-1185">Reference proteome</keyword>
<dbReference type="InterPro" id="IPR051251">
    <property type="entry name" value="STK_FNIP-Repeat"/>
</dbReference>
<dbReference type="RefSeq" id="XP_004355939.1">
    <property type="nucleotide sequence ID" value="XM_004355886.1"/>
</dbReference>